<feature type="transmembrane region" description="Helical" evidence="8">
    <location>
        <begin position="306"/>
        <end position="328"/>
    </location>
</feature>
<protein>
    <submittedName>
        <fullName evidence="11">Putative multidrug resistance-associated protein/mitoxantrone resistance protein</fullName>
    </submittedName>
</protein>
<name>A0A1B0CTW1_LUTLO</name>
<dbReference type="InterPro" id="IPR036640">
    <property type="entry name" value="ABC1_TM_sf"/>
</dbReference>
<dbReference type="FunFam" id="3.40.50.300:FF:000836">
    <property type="entry name" value="ABC transporter B family member 25"/>
    <property type="match status" value="1"/>
</dbReference>
<keyword evidence="7 8" id="KW-0472">Membrane</keyword>
<dbReference type="VEuPathDB" id="VectorBase:LLONM1_001792"/>
<feature type="transmembrane region" description="Helical" evidence="8">
    <location>
        <begin position="221"/>
        <end position="239"/>
    </location>
</feature>
<evidence type="ECO:0000256" key="3">
    <source>
        <dbReference type="ARBA" id="ARBA00022692"/>
    </source>
</evidence>
<dbReference type="PROSITE" id="PS50929">
    <property type="entry name" value="ABC_TM1F"/>
    <property type="match status" value="2"/>
</dbReference>
<keyword evidence="3 8" id="KW-0812">Transmembrane</keyword>
<feature type="domain" description="ABC transmembrane type-1" evidence="10">
    <location>
        <begin position="601"/>
        <end position="888"/>
    </location>
</feature>
<dbReference type="GO" id="GO:0016887">
    <property type="term" value="F:ATP hydrolysis activity"/>
    <property type="evidence" value="ECO:0007669"/>
    <property type="project" value="InterPro"/>
</dbReference>
<feature type="domain" description="ABC transporter" evidence="9">
    <location>
        <begin position="925"/>
        <end position="1144"/>
    </location>
</feature>
<keyword evidence="6 8" id="KW-1133">Transmembrane helix</keyword>
<dbReference type="EMBL" id="AJWK01028046">
    <property type="status" value="NOT_ANNOTATED_CDS"/>
    <property type="molecule type" value="Genomic_DNA"/>
</dbReference>
<dbReference type="InterPro" id="IPR039421">
    <property type="entry name" value="Type_1_exporter"/>
</dbReference>
<dbReference type="EMBL" id="GITU01005877">
    <property type="protein sequence ID" value="MBC1174580.1"/>
    <property type="molecule type" value="Transcribed_RNA"/>
</dbReference>
<feature type="transmembrane region" description="Helical" evidence="8">
    <location>
        <begin position="830"/>
        <end position="852"/>
    </location>
</feature>
<feature type="domain" description="ABC transporter" evidence="9">
    <location>
        <begin position="248"/>
        <end position="532"/>
    </location>
</feature>
<evidence type="ECO:0000256" key="7">
    <source>
        <dbReference type="ARBA" id="ARBA00023136"/>
    </source>
</evidence>
<keyword evidence="5" id="KW-0067">ATP-binding</keyword>
<dbReference type="FunFam" id="3.40.50.300:FF:000913">
    <property type="entry name" value="ABC multidrug transporter SitT"/>
    <property type="match status" value="1"/>
</dbReference>
<dbReference type="PROSITE" id="PS00211">
    <property type="entry name" value="ABC_TRANSPORTER_1"/>
    <property type="match status" value="2"/>
</dbReference>
<dbReference type="GO" id="GO:0015421">
    <property type="term" value="F:ABC-type oligopeptide transporter activity"/>
    <property type="evidence" value="ECO:0007669"/>
    <property type="project" value="TreeGrafter"/>
</dbReference>
<dbReference type="InterPro" id="IPR017871">
    <property type="entry name" value="ABC_transporter-like_CS"/>
</dbReference>
<dbReference type="SUPFAM" id="SSF90123">
    <property type="entry name" value="ABC transporter transmembrane region"/>
    <property type="match status" value="2"/>
</dbReference>
<dbReference type="InterPro" id="IPR011527">
    <property type="entry name" value="ABC1_TM_dom"/>
</dbReference>
<comment type="subcellular location">
    <subcellularLocation>
        <location evidence="1">Membrane</location>
        <topology evidence="1">Multi-pass membrane protein</topology>
    </subcellularLocation>
</comment>
<accession>A0A1B0CTW1</accession>
<evidence type="ECO:0000256" key="4">
    <source>
        <dbReference type="ARBA" id="ARBA00022741"/>
    </source>
</evidence>
<reference evidence="12" key="3">
    <citation type="submission" date="2020-05" db="UniProtKB">
        <authorList>
            <consortium name="EnsemblMetazoa"/>
        </authorList>
    </citation>
    <scope>IDENTIFICATION</scope>
    <source>
        <strain evidence="12">Jacobina</strain>
    </source>
</reference>
<evidence type="ECO:0000256" key="1">
    <source>
        <dbReference type="ARBA" id="ARBA00004141"/>
    </source>
</evidence>
<dbReference type="Gene3D" id="1.20.1560.10">
    <property type="entry name" value="ABC transporter type 1, transmembrane domain"/>
    <property type="match status" value="2"/>
</dbReference>
<dbReference type="GO" id="GO:0090374">
    <property type="term" value="P:oligopeptide export from mitochondrion"/>
    <property type="evidence" value="ECO:0007669"/>
    <property type="project" value="TreeGrafter"/>
</dbReference>
<feature type="transmembrane region" description="Helical" evidence="8">
    <location>
        <begin position="858"/>
        <end position="880"/>
    </location>
</feature>
<feature type="domain" description="ABC transmembrane type-1" evidence="10">
    <location>
        <begin position="52"/>
        <end position="329"/>
    </location>
</feature>
<evidence type="ECO:0000256" key="8">
    <source>
        <dbReference type="SAM" id="Phobius"/>
    </source>
</evidence>
<feature type="transmembrane region" description="Helical" evidence="8">
    <location>
        <begin position="597"/>
        <end position="616"/>
    </location>
</feature>
<feature type="transmembrane region" description="Helical" evidence="8">
    <location>
        <begin position="747"/>
        <end position="766"/>
    </location>
</feature>
<dbReference type="GO" id="GO:0005524">
    <property type="term" value="F:ATP binding"/>
    <property type="evidence" value="ECO:0007669"/>
    <property type="project" value="UniProtKB-KW"/>
</dbReference>
<reference evidence="13" key="1">
    <citation type="submission" date="2012-05" db="EMBL/GenBank/DDBJ databases">
        <title>Whole Genome Assembly of Lutzomyia longipalpis.</title>
        <authorList>
            <person name="Richards S."/>
            <person name="Qu C."/>
            <person name="Dillon R."/>
            <person name="Worley K."/>
            <person name="Scherer S."/>
            <person name="Batterton M."/>
            <person name="Taylor A."/>
            <person name="Hawes A."/>
            <person name="Hernandez B."/>
            <person name="Kovar C."/>
            <person name="Mandapat C."/>
            <person name="Pham C."/>
            <person name="Qu C."/>
            <person name="Jing C."/>
            <person name="Bess C."/>
            <person name="Bandaranaike D."/>
            <person name="Ngo D."/>
            <person name="Ongeri F."/>
            <person name="Arias F."/>
            <person name="Lara F."/>
            <person name="Weissenberger G."/>
            <person name="Kamau G."/>
            <person name="Han H."/>
            <person name="Shen H."/>
            <person name="Dinh H."/>
            <person name="Khalil I."/>
            <person name="Jones J."/>
            <person name="Shafer J."/>
            <person name="Jayaseelan J."/>
            <person name="Quiroz J."/>
            <person name="Blankenburg K."/>
            <person name="Nguyen L."/>
            <person name="Jackson L."/>
            <person name="Francisco L."/>
            <person name="Tang L.-Y."/>
            <person name="Pu L.-L."/>
            <person name="Perales L."/>
            <person name="Lorensuhewa L."/>
            <person name="Munidasa M."/>
            <person name="Coyle M."/>
            <person name="Taylor M."/>
            <person name="Puazo M."/>
            <person name="Firestine M."/>
            <person name="Scheel M."/>
            <person name="Javaid M."/>
            <person name="Wang M."/>
            <person name="Li M."/>
            <person name="Tabassum N."/>
            <person name="Saada N."/>
            <person name="Osuji N."/>
            <person name="Aqrawi P."/>
            <person name="Fu Q."/>
            <person name="Thornton R."/>
            <person name="Raj R."/>
            <person name="Goodspeed R."/>
            <person name="Mata R."/>
            <person name="Najjar R."/>
            <person name="Gubbala S."/>
            <person name="Lee S."/>
            <person name="Denson S."/>
            <person name="Patil S."/>
            <person name="Macmil S."/>
            <person name="Qi S."/>
            <person name="Matskevitch T."/>
            <person name="Palculict T."/>
            <person name="Mathew T."/>
            <person name="Vee V."/>
            <person name="Velamala V."/>
            <person name="Korchina V."/>
            <person name="Cai W."/>
            <person name="Liu W."/>
            <person name="Dai W."/>
            <person name="Zou X."/>
            <person name="Zhu Y."/>
            <person name="Zhang Y."/>
            <person name="Wu Y.-Q."/>
            <person name="Xin Y."/>
            <person name="Nazarath L."/>
            <person name="Kovar C."/>
            <person name="Han Y."/>
            <person name="Muzny D."/>
            <person name="Gibbs R."/>
        </authorList>
    </citation>
    <scope>NUCLEOTIDE SEQUENCE [LARGE SCALE GENOMIC DNA]</scope>
    <source>
        <strain evidence="13">Jacobina</strain>
    </source>
</reference>
<evidence type="ECO:0000256" key="2">
    <source>
        <dbReference type="ARBA" id="ARBA00022448"/>
    </source>
</evidence>
<dbReference type="Pfam" id="PF00005">
    <property type="entry name" value="ABC_tran"/>
    <property type="match status" value="2"/>
</dbReference>
<feature type="transmembrane region" description="Helical" evidence="8">
    <location>
        <begin position="721"/>
        <end position="741"/>
    </location>
</feature>
<dbReference type="InterPro" id="IPR003439">
    <property type="entry name" value="ABC_transporter-like_ATP-bd"/>
</dbReference>
<feature type="transmembrane region" description="Helical" evidence="8">
    <location>
        <begin position="120"/>
        <end position="146"/>
    </location>
</feature>
<keyword evidence="13" id="KW-1185">Reference proteome</keyword>
<dbReference type="VEuPathDB" id="VectorBase:LLOJ008311"/>
<dbReference type="EnsemblMetazoa" id="LLOJ008311-RA">
    <property type="protein sequence ID" value="LLOJ008311-PA"/>
    <property type="gene ID" value="LLOJ008311"/>
</dbReference>
<organism evidence="12 13">
    <name type="scientific">Lutzomyia longipalpis</name>
    <name type="common">Sand fly</name>
    <dbReference type="NCBI Taxonomy" id="7200"/>
    <lineage>
        <taxon>Eukaryota</taxon>
        <taxon>Metazoa</taxon>
        <taxon>Ecdysozoa</taxon>
        <taxon>Arthropoda</taxon>
        <taxon>Hexapoda</taxon>
        <taxon>Insecta</taxon>
        <taxon>Pterygota</taxon>
        <taxon>Neoptera</taxon>
        <taxon>Endopterygota</taxon>
        <taxon>Diptera</taxon>
        <taxon>Nematocera</taxon>
        <taxon>Psychodoidea</taxon>
        <taxon>Psychodidae</taxon>
        <taxon>Lutzomyia</taxon>
        <taxon>Lutzomyia</taxon>
    </lineage>
</organism>
<evidence type="ECO:0000313" key="11">
    <source>
        <dbReference type="EMBL" id="MBC1174580.1"/>
    </source>
</evidence>
<dbReference type="PANTHER" id="PTHR43394">
    <property type="entry name" value="ATP-DEPENDENT PERMEASE MDL1, MITOCHONDRIAL"/>
    <property type="match status" value="1"/>
</dbReference>
<dbReference type="Pfam" id="PF00664">
    <property type="entry name" value="ABC_membrane"/>
    <property type="match status" value="2"/>
</dbReference>
<dbReference type="GO" id="GO:0005743">
    <property type="term" value="C:mitochondrial inner membrane"/>
    <property type="evidence" value="ECO:0007669"/>
    <property type="project" value="TreeGrafter"/>
</dbReference>
<reference evidence="11" key="2">
    <citation type="journal article" date="2020" name="BMC">
        <title>Leishmania infection induces a limited differential gene expression in the sand fly midgut.</title>
        <authorList>
            <person name="Coutinho-Abreu I.V."/>
            <person name="Serafim T.D."/>
            <person name="Meneses C."/>
            <person name="Kamhawi S."/>
            <person name="Oliveira F."/>
            <person name="Valenzuela J.G."/>
        </authorList>
    </citation>
    <scope>NUCLEOTIDE SEQUENCE</scope>
    <source>
        <strain evidence="11">Jacobina</strain>
        <tissue evidence="11">Midgut</tissue>
    </source>
</reference>
<dbReference type="CDD" id="cd18578">
    <property type="entry name" value="ABC_6TM_Pgp_ABCB1_D2_like"/>
    <property type="match status" value="1"/>
</dbReference>
<dbReference type="PROSITE" id="PS50893">
    <property type="entry name" value="ABC_TRANSPORTER_2"/>
    <property type="match status" value="2"/>
</dbReference>
<evidence type="ECO:0000313" key="12">
    <source>
        <dbReference type="EnsemblMetazoa" id="LLOJ008311-PA"/>
    </source>
</evidence>
<proteinExistence type="predicted"/>
<keyword evidence="4" id="KW-0547">Nucleotide-binding</keyword>
<feature type="transmembrane region" description="Helical" evidence="8">
    <location>
        <begin position="636"/>
        <end position="657"/>
    </location>
</feature>
<feature type="transmembrane region" description="Helical" evidence="8">
    <location>
        <begin position="195"/>
        <end position="215"/>
    </location>
</feature>
<evidence type="ECO:0000259" key="10">
    <source>
        <dbReference type="PROSITE" id="PS50929"/>
    </source>
</evidence>
<dbReference type="Gene3D" id="3.40.50.300">
    <property type="entry name" value="P-loop containing nucleotide triphosphate hydrolases"/>
    <property type="match status" value="2"/>
</dbReference>
<feature type="transmembrane region" description="Helical" evidence="8">
    <location>
        <begin position="45"/>
        <end position="69"/>
    </location>
</feature>
<feature type="transmembrane region" description="Helical" evidence="8">
    <location>
        <begin position="340"/>
        <end position="357"/>
    </location>
</feature>
<dbReference type="CDD" id="cd18577">
    <property type="entry name" value="ABC_6TM_Pgp_ABCB1_D1_like"/>
    <property type="match status" value="1"/>
</dbReference>
<evidence type="ECO:0000313" key="13">
    <source>
        <dbReference type="Proteomes" id="UP000092461"/>
    </source>
</evidence>
<sequence length="1146" mass="125924">MPQTFCHHSLASYGVKGNLTFCILRSDFNLWFNLNFRYATFTEKLATVVNLFLVSVVSLGIGLSAIGFAEVLGITIDRTKANTTTTKINLLNYFGGGKILTNATSMEISEAMSADAMSMFYLNVAIVVAIIVVLTHAVYMINILAFRQTTRLRKLFIQSILSQDMAWFDTRTEMDIASNITSNIDLIKDAIGEKLVTTVFLFSAFIWQVVIAFLVGWKLALAMTAVYTILIIGFSIYVGKSSKRLTEKELQSYSKAGAIAEQVFDSIRTVKAFNGETKESQRYAENLKIAEAAGIKKSLFTGLQSGLMWFLVFACFGAAFCYGIQLMIDEFELPEDQRNYNLISIVTVVFCMGEILVDGVNIQQYNLGFLRSQIGVVNQEPVLFSTTIAENIRFGNPEATQSEIEDAAKIANCHSFITKLPQGYDTVVGEKGAQLSGGQKQRIAIARAIVRNPAILLLDEATSALDAQSEKLVQTALDKALKGRTTLIVSHRLSTIRNADFIIVLDQGKIAEVGTHNELMLQKGIYHDLRMASQEVAFSDLNDGLQFDNTDKIDEESEFPSKDFGQLDIVGVKDKEELLKMKQNTMKRLIRISLKDWKLLAIGCICSIIVGASYPISGVLNAEIFEAFETTDLDRIHVVQFQCGINFLILATVTGIASVTQTYVFGKAGVRLTSLLRNLCFKTAIKQNIAWYDHPSNAVGALSARLSTDCANVQGATGIRLAGILQATSSILIGVIVGSVVFWKLTLVVSLTVPLLIFVAAFESLYAKSSAAKEKETMENASRIAIEAIMSVRTVASLGQEKHVLRRFIEKIEIAEGEARKSTKYRGLAYSLNISMSIFAYGVTFIYAGHLISTGEISLIDALMVIEAIIYGAWMMGIVLNTAPNVNSALTSAANIMDFIDTSTKSSETAQSMKHDGQMVFSGDIEYKNIKFSYPNRPETEILKGLDFHVDGMKTVAIVGPSGCGKSTCFQLLLRFYDPNEGKVAVDGAATTEFSLSKLRAYLSLVSQEPVLFDCTIAENIAYGDNSRDVPLTEVIEAAKEAQIHKEFVTKLPLGYATRLGSRGTLLSGGQKQRIAIARALIRKPKVLLLDEATSALDAESEKTVQDALNRAIQCDVPAKEIRSRNNVQNCTPFEPEERSFLILTV</sequence>
<evidence type="ECO:0000256" key="5">
    <source>
        <dbReference type="ARBA" id="ARBA00022840"/>
    </source>
</evidence>
<keyword evidence="2" id="KW-0813">Transport</keyword>
<dbReference type="SUPFAM" id="SSF52540">
    <property type="entry name" value="P-loop containing nucleoside triphosphate hydrolases"/>
    <property type="match status" value="2"/>
</dbReference>
<evidence type="ECO:0000256" key="6">
    <source>
        <dbReference type="ARBA" id="ARBA00022989"/>
    </source>
</evidence>
<dbReference type="AlphaFoldDB" id="A0A1B0CTW1"/>
<evidence type="ECO:0000259" key="9">
    <source>
        <dbReference type="PROSITE" id="PS50893"/>
    </source>
</evidence>
<dbReference type="PANTHER" id="PTHR43394:SF18">
    <property type="entry name" value="ABC TRANSPORTER B FAMILY MEMBER 11-LIKE"/>
    <property type="match status" value="1"/>
</dbReference>
<dbReference type="SMART" id="SM00382">
    <property type="entry name" value="AAA"/>
    <property type="match status" value="2"/>
</dbReference>
<dbReference type="InterPro" id="IPR027417">
    <property type="entry name" value="P-loop_NTPase"/>
</dbReference>
<dbReference type="InterPro" id="IPR003593">
    <property type="entry name" value="AAA+_ATPase"/>
</dbReference>
<dbReference type="Proteomes" id="UP000092461">
    <property type="component" value="Unassembled WGS sequence"/>
</dbReference>